<accession>A0A0H1B4T4</accession>
<keyword evidence="4" id="KW-1185">Reference proteome</keyword>
<proteinExistence type="predicted"/>
<gene>
    <name evidence="3" type="ORF">EMPG_10219</name>
</gene>
<protein>
    <submittedName>
        <fullName evidence="3">Uncharacterized protein</fullName>
    </submittedName>
</protein>
<feature type="compositionally biased region" description="Polar residues" evidence="2">
    <location>
        <begin position="275"/>
        <end position="301"/>
    </location>
</feature>
<feature type="region of interest" description="Disordered" evidence="2">
    <location>
        <begin position="602"/>
        <end position="665"/>
    </location>
</feature>
<organism evidence="3 4">
    <name type="scientific">Blastomyces silverae</name>
    <dbReference type="NCBI Taxonomy" id="2060906"/>
    <lineage>
        <taxon>Eukaryota</taxon>
        <taxon>Fungi</taxon>
        <taxon>Dikarya</taxon>
        <taxon>Ascomycota</taxon>
        <taxon>Pezizomycotina</taxon>
        <taxon>Eurotiomycetes</taxon>
        <taxon>Eurotiomycetidae</taxon>
        <taxon>Onygenales</taxon>
        <taxon>Ajellomycetaceae</taxon>
        <taxon>Blastomyces</taxon>
    </lineage>
</organism>
<evidence type="ECO:0000256" key="2">
    <source>
        <dbReference type="SAM" id="MobiDB-lite"/>
    </source>
</evidence>
<comment type="caution">
    <text evidence="3">The sequence shown here is derived from an EMBL/GenBank/DDBJ whole genome shotgun (WGS) entry which is preliminary data.</text>
</comment>
<dbReference type="PANTHER" id="PTHR42041">
    <property type="entry name" value="DNA ENDONUCLEASE ACTIVATOR CTP1 C-TERMINAL DOMAIN-CONTAINING PROTEIN"/>
    <property type="match status" value="1"/>
</dbReference>
<dbReference type="STRING" id="2060906.A0A0H1B4T4"/>
<dbReference type="EMBL" id="LDEV01003136">
    <property type="protein sequence ID" value="KLJ06390.1"/>
    <property type="molecule type" value="Genomic_DNA"/>
</dbReference>
<keyword evidence="1" id="KW-0175">Coiled coil</keyword>
<name>A0A0H1B4T4_9EURO</name>
<dbReference type="Proteomes" id="UP000053573">
    <property type="component" value="Unassembled WGS sequence"/>
</dbReference>
<evidence type="ECO:0000313" key="4">
    <source>
        <dbReference type="Proteomes" id="UP000053573"/>
    </source>
</evidence>
<feature type="compositionally biased region" description="Low complexity" evidence="2">
    <location>
        <begin position="610"/>
        <end position="633"/>
    </location>
</feature>
<evidence type="ECO:0000256" key="1">
    <source>
        <dbReference type="SAM" id="Coils"/>
    </source>
</evidence>
<dbReference type="AlphaFoldDB" id="A0A0H1B4T4"/>
<dbReference type="PANTHER" id="PTHR42041:SF1">
    <property type="entry name" value="DNA ENDONUCLEASE ACTIVATOR CTP1 C-TERMINAL DOMAIN-CONTAINING PROTEIN"/>
    <property type="match status" value="1"/>
</dbReference>
<feature type="region of interest" description="Disordered" evidence="2">
    <location>
        <begin position="275"/>
        <end position="331"/>
    </location>
</feature>
<feature type="compositionally biased region" description="Polar residues" evidence="2">
    <location>
        <begin position="1"/>
        <end position="23"/>
    </location>
</feature>
<reference evidence="4" key="1">
    <citation type="journal article" date="2015" name="PLoS Genet.">
        <title>The dynamic genome and transcriptome of the human fungal pathogen Blastomyces and close relative Emmonsia.</title>
        <authorList>
            <person name="Munoz J.F."/>
            <person name="Gauthier G.M."/>
            <person name="Desjardins C.A."/>
            <person name="Gallo J.E."/>
            <person name="Holder J."/>
            <person name="Sullivan T.D."/>
            <person name="Marty A.J."/>
            <person name="Carmen J.C."/>
            <person name="Chen Z."/>
            <person name="Ding L."/>
            <person name="Gujja S."/>
            <person name="Magrini V."/>
            <person name="Misas E."/>
            <person name="Mitreva M."/>
            <person name="Priest M."/>
            <person name="Saif S."/>
            <person name="Whiston E.A."/>
            <person name="Young S."/>
            <person name="Zeng Q."/>
            <person name="Goldman W.E."/>
            <person name="Mardis E.R."/>
            <person name="Taylor J.W."/>
            <person name="McEwen J.G."/>
            <person name="Clay O.K."/>
            <person name="Klein B.S."/>
            <person name="Cuomo C.A."/>
        </authorList>
    </citation>
    <scope>NUCLEOTIDE SEQUENCE [LARGE SCALE GENOMIC DNA]</scope>
    <source>
        <strain evidence="4">UAMH 139</strain>
    </source>
</reference>
<sequence>MMLSEGLNSRNSESHRFSTSSSLMDPIPKFQASPGPALHPVSPERINQQKMNGHPVHPSELSPLQHKHTRTNSDVQTKVAFLNQLSRASSPASSHPSSTTTAALHRAILGREEAEASLQATLAELSEANSRERRVSERLESLMEELHSLKERQTHERAVFEKEVRRARKEAFRAGSALVKAQEELKSSRAEIKTLREEVASEREGKEKAKQEAFERAYALAGLTEEMEVLKEKTRSFETDNQSDILEARAEEMRAETPISRPPLAERDVAACTPTSLRLKSDQISSSPRKSGVNYQTTSPRLGSPLKMRVSRRNSCKENEDPKESSAHDELLEDLEQDLSFEKRLRLKAEEMVHFLKMECQFHRCSCRLAEMQGLRYIHDAEWDKMNRQKEEEVTNSTSSDQAAPQVTGVPDSAPTVTAHRETRTTEAAVAFCPDTGTFKAVSSNAAPSNVDTESCVCQQKTGRELSPPPAGPQYTHTPIFPTVPQTTDIEMEDPKPTDIQVEPPIQAQNPFQPDIQPAAALEPASSSRFFPRDLYVETTHFPAQMAPADATTPTLLGPMTITSTTTTIPLHSDDYSSRANCPIPGTPVTREEALAQIRARRGRAQTLKRSASANDAASRPSSRSRSRLANSSTTPIHGAKRIPGSSRPASRVAKRDFSAPVGRY</sequence>
<feature type="region of interest" description="Disordered" evidence="2">
    <location>
        <begin position="1"/>
        <end position="64"/>
    </location>
</feature>
<feature type="compositionally biased region" description="Polar residues" evidence="2">
    <location>
        <begin position="395"/>
        <end position="405"/>
    </location>
</feature>
<feature type="compositionally biased region" description="Basic and acidic residues" evidence="2">
    <location>
        <begin position="315"/>
        <end position="330"/>
    </location>
</feature>
<dbReference type="OrthoDB" id="4495335at2759"/>
<feature type="region of interest" description="Disordered" evidence="2">
    <location>
        <begin position="389"/>
        <end position="423"/>
    </location>
</feature>
<feature type="coiled-coil region" evidence="1">
    <location>
        <begin position="111"/>
        <end position="240"/>
    </location>
</feature>
<evidence type="ECO:0000313" key="3">
    <source>
        <dbReference type="EMBL" id="KLJ06390.1"/>
    </source>
</evidence>